<accession>A0A0F5PYU0</accession>
<evidence type="ECO:0000313" key="4">
    <source>
        <dbReference type="Proteomes" id="UP000182258"/>
    </source>
</evidence>
<evidence type="ECO:0008006" key="5">
    <source>
        <dbReference type="Google" id="ProtNLM"/>
    </source>
</evidence>
<evidence type="ECO:0000313" key="2">
    <source>
        <dbReference type="EMBL" id="SFC45747.1"/>
    </source>
</evidence>
<dbReference type="Proteomes" id="UP000182258">
    <property type="component" value="Unassembled WGS sequence"/>
</dbReference>
<gene>
    <name evidence="2" type="ORF">SAMN04488059_105137</name>
    <name evidence="1" type="ORF">WH91_06445</name>
</gene>
<organism evidence="2 4">
    <name type="scientific">Devosia psychrophila</name>
    <dbReference type="NCBI Taxonomy" id="728005"/>
    <lineage>
        <taxon>Bacteria</taxon>
        <taxon>Pseudomonadati</taxon>
        <taxon>Pseudomonadota</taxon>
        <taxon>Alphaproteobacteria</taxon>
        <taxon>Hyphomicrobiales</taxon>
        <taxon>Devosiaceae</taxon>
        <taxon>Devosia</taxon>
    </lineage>
</organism>
<evidence type="ECO:0000313" key="1">
    <source>
        <dbReference type="EMBL" id="KKC33775.1"/>
    </source>
</evidence>
<dbReference type="OrthoDB" id="7950725at2"/>
<dbReference type="RefSeq" id="WP_046170178.1">
    <property type="nucleotide sequence ID" value="NZ_FOMB01000005.1"/>
</dbReference>
<evidence type="ECO:0000313" key="3">
    <source>
        <dbReference type="Proteomes" id="UP000033519"/>
    </source>
</evidence>
<dbReference type="PATRIC" id="fig|728005.3.peg.3727"/>
<protein>
    <recommendedName>
        <fullName evidence="5">DUF1127 domain-containing protein</fullName>
    </recommendedName>
</protein>
<sequence>MNIIAKPLLPAIHLPRWSFPRLFSAAHRRRQVTIDLIHSSPHLLRDIGLIEDRVVERRR</sequence>
<dbReference type="EMBL" id="FOMB01000005">
    <property type="protein sequence ID" value="SFC45747.1"/>
    <property type="molecule type" value="Genomic_DNA"/>
</dbReference>
<proteinExistence type="predicted"/>
<reference evidence="2 4" key="2">
    <citation type="submission" date="2016-10" db="EMBL/GenBank/DDBJ databases">
        <authorList>
            <person name="de Groot N.N."/>
        </authorList>
    </citation>
    <scope>NUCLEOTIDE SEQUENCE [LARGE SCALE GENOMIC DNA]</scope>
    <source>
        <strain evidence="2 4">CGMCC 1.10210</strain>
    </source>
</reference>
<dbReference type="AlphaFoldDB" id="A0A0F5PYU0"/>
<reference evidence="1 3" key="1">
    <citation type="submission" date="2015-03" db="EMBL/GenBank/DDBJ databases">
        <authorList>
            <person name="Lepp D."/>
            <person name="Hassan Y.I."/>
            <person name="Li X.-Z."/>
            <person name="Zhou T."/>
        </authorList>
    </citation>
    <scope>NUCLEOTIDE SEQUENCE [LARGE SCALE GENOMIC DNA]</scope>
    <source>
        <strain evidence="1 3">Cr7-05</strain>
    </source>
</reference>
<dbReference type="Proteomes" id="UP000033519">
    <property type="component" value="Unassembled WGS sequence"/>
</dbReference>
<dbReference type="EMBL" id="LAPV01000076">
    <property type="protein sequence ID" value="KKC33775.1"/>
    <property type="molecule type" value="Genomic_DNA"/>
</dbReference>
<dbReference type="STRING" id="728005.SAMN04488059_105137"/>
<keyword evidence="3" id="KW-1185">Reference proteome</keyword>
<name>A0A0F5PYU0_9HYPH</name>